<dbReference type="Proteomes" id="UP001215598">
    <property type="component" value="Unassembled WGS sequence"/>
</dbReference>
<feature type="compositionally biased region" description="Gly residues" evidence="1">
    <location>
        <begin position="260"/>
        <end position="296"/>
    </location>
</feature>
<feature type="compositionally biased region" description="Basic and acidic residues" evidence="1">
    <location>
        <begin position="297"/>
        <end position="311"/>
    </location>
</feature>
<dbReference type="EMBL" id="JARKIB010000587">
    <property type="protein sequence ID" value="KAJ7698502.1"/>
    <property type="molecule type" value="Genomic_DNA"/>
</dbReference>
<feature type="compositionally biased region" description="Polar residues" evidence="1">
    <location>
        <begin position="30"/>
        <end position="46"/>
    </location>
</feature>
<organism evidence="2 3">
    <name type="scientific">Mycena metata</name>
    <dbReference type="NCBI Taxonomy" id="1033252"/>
    <lineage>
        <taxon>Eukaryota</taxon>
        <taxon>Fungi</taxon>
        <taxon>Dikarya</taxon>
        <taxon>Basidiomycota</taxon>
        <taxon>Agaricomycotina</taxon>
        <taxon>Agaricomycetes</taxon>
        <taxon>Agaricomycetidae</taxon>
        <taxon>Agaricales</taxon>
        <taxon>Marasmiineae</taxon>
        <taxon>Mycenaceae</taxon>
        <taxon>Mycena</taxon>
    </lineage>
</organism>
<proteinExistence type="predicted"/>
<feature type="compositionally biased region" description="Low complexity" evidence="1">
    <location>
        <begin position="53"/>
        <end position="62"/>
    </location>
</feature>
<feature type="region of interest" description="Disordered" evidence="1">
    <location>
        <begin position="1"/>
        <end position="62"/>
    </location>
</feature>
<comment type="caution">
    <text evidence="2">The sequence shown here is derived from an EMBL/GenBank/DDBJ whole genome shotgun (WGS) entry which is preliminary data.</text>
</comment>
<accession>A0AAD7GK38</accession>
<evidence type="ECO:0000256" key="1">
    <source>
        <dbReference type="SAM" id="MobiDB-lite"/>
    </source>
</evidence>
<evidence type="ECO:0000313" key="2">
    <source>
        <dbReference type="EMBL" id="KAJ7698502.1"/>
    </source>
</evidence>
<feature type="compositionally biased region" description="Acidic residues" evidence="1">
    <location>
        <begin position="327"/>
        <end position="350"/>
    </location>
</feature>
<protein>
    <submittedName>
        <fullName evidence="2">Uncharacterized protein</fullName>
    </submittedName>
</protein>
<sequence>MPHKRKKAQAMAPGPTLSTRATKPSAGPSPLSTNPSAGPSPRSNNPAAEDSRSNPAAGLPLSPASAIPASSFIPFTGQQMNMPCVLFIRGVKKAELDPNALASLAPMLGFGAASTDTNEGDRRRSHCWLITEMDGNNLRGWPVSSGGHSLQEKITRLSRVSYVSRRHRILGLDTLSEAALANFPPPLEPQPRIPLEKPLTRDSPLQGFLCTEVVGLFKVNSFEYNPQKSFPISKFLFRTIQRYLEYLDKLEPLVVQPSGGHAGEGEAGGGTRNGGSTGGGGGGGGKGDGGTGGRATGGREGEGSKDEKETTVRGVTSEGTRRMAAGPEDEAQDVEHSDDDGDDETEEDTESEFRYLASFGGPLANDLLLAATDIRREKVMLAYDRSQQRVAEYLMRQTFLLSTHEDANPPFAVASLELFLFLHFSLSTGQAAQVNQILLSVLDNYPSIIHAQRNGAQSGDTMSSTYIYTKLPGI</sequence>
<dbReference type="AlphaFoldDB" id="A0AAD7GK38"/>
<keyword evidence="3" id="KW-1185">Reference proteome</keyword>
<feature type="region of interest" description="Disordered" evidence="1">
    <location>
        <begin position="257"/>
        <end position="351"/>
    </location>
</feature>
<evidence type="ECO:0000313" key="3">
    <source>
        <dbReference type="Proteomes" id="UP001215598"/>
    </source>
</evidence>
<name>A0AAD7GK38_9AGAR</name>
<reference evidence="2" key="1">
    <citation type="submission" date="2023-03" db="EMBL/GenBank/DDBJ databases">
        <title>Massive genome expansion in bonnet fungi (Mycena s.s.) driven by repeated elements and novel gene families across ecological guilds.</title>
        <authorList>
            <consortium name="Lawrence Berkeley National Laboratory"/>
            <person name="Harder C.B."/>
            <person name="Miyauchi S."/>
            <person name="Viragh M."/>
            <person name="Kuo A."/>
            <person name="Thoen E."/>
            <person name="Andreopoulos B."/>
            <person name="Lu D."/>
            <person name="Skrede I."/>
            <person name="Drula E."/>
            <person name="Henrissat B."/>
            <person name="Morin E."/>
            <person name="Kohler A."/>
            <person name="Barry K."/>
            <person name="LaButti K."/>
            <person name="Morin E."/>
            <person name="Salamov A."/>
            <person name="Lipzen A."/>
            <person name="Mereny Z."/>
            <person name="Hegedus B."/>
            <person name="Baldrian P."/>
            <person name="Stursova M."/>
            <person name="Weitz H."/>
            <person name="Taylor A."/>
            <person name="Grigoriev I.V."/>
            <person name="Nagy L.G."/>
            <person name="Martin F."/>
            <person name="Kauserud H."/>
        </authorList>
    </citation>
    <scope>NUCLEOTIDE SEQUENCE</scope>
    <source>
        <strain evidence="2">CBHHK182m</strain>
    </source>
</reference>
<gene>
    <name evidence="2" type="ORF">B0H16DRAFT_1484403</name>
</gene>